<dbReference type="InterPro" id="IPR017926">
    <property type="entry name" value="GATASE"/>
</dbReference>
<dbReference type="PANTHER" id="PTHR11236:SF18">
    <property type="entry name" value="AMINODEOXYCHORISMATE SYNTHASE"/>
    <property type="match status" value="1"/>
</dbReference>
<dbReference type="Pfam" id="PF04715">
    <property type="entry name" value="Anth_synt_I_N"/>
    <property type="match status" value="1"/>
</dbReference>
<evidence type="ECO:0000256" key="8">
    <source>
        <dbReference type="ARBA" id="ARBA00031329"/>
    </source>
</evidence>
<dbReference type="CDD" id="cd01743">
    <property type="entry name" value="GATase1_Anthranilate_Synthase"/>
    <property type="match status" value="1"/>
</dbReference>
<evidence type="ECO:0000313" key="13">
    <source>
        <dbReference type="EMBL" id="AIC33003.1"/>
    </source>
</evidence>
<evidence type="ECO:0000256" key="6">
    <source>
        <dbReference type="ARBA" id="ARBA00022909"/>
    </source>
</evidence>
<dbReference type="InterPro" id="IPR005801">
    <property type="entry name" value="ADC_synthase"/>
</dbReference>
<dbReference type="GO" id="GO:0046656">
    <property type="term" value="P:folic acid biosynthetic process"/>
    <property type="evidence" value="ECO:0007669"/>
    <property type="project" value="UniProtKB-KW"/>
</dbReference>
<evidence type="ECO:0000259" key="10">
    <source>
        <dbReference type="Pfam" id="PF00117"/>
    </source>
</evidence>
<keyword evidence="6" id="KW-0289">Folate biosynthesis</keyword>
<dbReference type="Pfam" id="PF00117">
    <property type="entry name" value="GATase"/>
    <property type="match status" value="1"/>
</dbReference>
<dbReference type="GO" id="GO:0008153">
    <property type="term" value="P:4-aminobenzoate biosynthetic process"/>
    <property type="evidence" value="ECO:0007669"/>
    <property type="project" value="TreeGrafter"/>
</dbReference>
<dbReference type="InterPro" id="IPR006221">
    <property type="entry name" value="TrpG/PapA_dom"/>
</dbReference>
<evidence type="ECO:0000256" key="5">
    <source>
        <dbReference type="ARBA" id="ARBA00022679"/>
    </source>
</evidence>
<evidence type="ECO:0000259" key="11">
    <source>
        <dbReference type="Pfam" id="PF00425"/>
    </source>
</evidence>
<keyword evidence="5 13" id="KW-0808">Transferase</keyword>
<dbReference type="SUPFAM" id="SSF52317">
    <property type="entry name" value="Class I glutamine amidotransferase-like"/>
    <property type="match status" value="1"/>
</dbReference>
<dbReference type="NCBIfam" id="TIGR01823">
    <property type="entry name" value="PabB-fungal"/>
    <property type="match status" value="1"/>
</dbReference>
<evidence type="ECO:0000256" key="1">
    <source>
        <dbReference type="ARBA" id="ARBA00001000"/>
    </source>
</evidence>
<dbReference type="InterPro" id="IPR006805">
    <property type="entry name" value="Anth_synth_I_N"/>
</dbReference>
<reference evidence="13" key="1">
    <citation type="submission" date="2014-03" db="EMBL/GenBank/DDBJ databases">
        <title>Cloning, Expression and Characterization of 4-amino-4-deoxychorismate synthase from Agaricus bisporus 02, a thermotolerant mushroom strain.</title>
        <authorList>
            <person name="Deng L."/>
        </authorList>
    </citation>
    <scope>NUCLEOTIDE SEQUENCE</scope>
    <source>
        <strain evidence="13">02</strain>
    </source>
</reference>
<dbReference type="Gene3D" id="3.40.50.880">
    <property type="match status" value="1"/>
</dbReference>
<dbReference type="SUPFAM" id="SSF56322">
    <property type="entry name" value="ADC synthase"/>
    <property type="match status" value="1"/>
</dbReference>
<proteinExistence type="inferred from homology"/>
<keyword evidence="13" id="KW-0032">Aminotransferase</keyword>
<name>A0A060IGN1_AGABI</name>
<dbReference type="PROSITE" id="PS51273">
    <property type="entry name" value="GATASE_TYPE_1"/>
    <property type="match status" value="1"/>
</dbReference>
<dbReference type="InterPro" id="IPR029062">
    <property type="entry name" value="Class_I_gatase-like"/>
</dbReference>
<dbReference type="EC" id="2.6.1.85" evidence="4"/>
<dbReference type="PRINTS" id="PR00096">
    <property type="entry name" value="GATASE"/>
</dbReference>
<dbReference type="GO" id="GO:0046820">
    <property type="term" value="F:4-amino-4-deoxychorismate synthase activity"/>
    <property type="evidence" value="ECO:0007669"/>
    <property type="project" value="UniProtKB-EC"/>
</dbReference>
<dbReference type="UniPathway" id="UPA00077">
    <property type="reaction ID" value="UER00149"/>
</dbReference>
<evidence type="ECO:0000256" key="2">
    <source>
        <dbReference type="ARBA" id="ARBA00005009"/>
    </source>
</evidence>
<comment type="pathway">
    <text evidence="2">Cofactor biosynthesis; tetrahydrofolate biosynthesis; 4-aminobenzoate from chorismate: step 1/2.</text>
</comment>
<evidence type="ECO:0000256" key="7">
    <source>
        <dbReference type="ARBA" id="ARBA00022962"/>
    </source>
</evidence>
<feature type="domain" description="Glutamine amidotransferase" evidence="10">
    <location>
        <begin position="9"/>
        <end position="203"/>
    </location>
</feature>
<dbReference type="NCBIfam" id="TIGR00566">
    <property type="entry name" value="trpG_papA"/>
    <property type="match status" value="1"/>
</dbReference>
<keyword evidence="7" id="KW-0315">Glutamine amidotransferase</keyword>
<feature type="domain" description="Anthranilate synthase component I N-terminal" evidence="12">
    <location>
        <begin position="271"/>
        <end position="406"/>
    </location>
</feature>
<gene>
    <name evidence="13" type="primary">pabAB</name>
</gene>
<dbReference type="GO" id="GO:0046654">
    <property type="term" value="P:tetrahydrofolate biosynthetic process"/>
    <property type="evidence" value="ECO:0007669"/>
    <property type="project" value="UniProtKB-UniPathway"/>
</dbReference>
<evidence type="ECO:0000256" key="9">
    <source>
        <dbReference type="ARBA" id="ARBA00031904"/>
    </source>
</evidence>
<protein>
    <recommendedName>
        <fullName evidence="4">aminodeoxychorismate synthase</fullName>
        <ecNumber evidence="4">2.6.1.85</ecNumber>
    </recommendedName>
    <alternativeName>
        <fullName evidence="8">Para-aminobenzoate synthase</fullName>
    </alternativeName>
    <alternativeName>
        <fullName evidence="9">p-aminobenzoic acid synthase</fullName>
    </alternativeName>
</protein>
<dbReference type="Pfam" id="PF00425">
    <property type="entry name" value="Chorismate_bind"/>
    <property type="match status" value="1"/>
</dbReference>
<dbReference type="AlphaFoldDB" id="A0A060IGN1"/>
<dbReference type="Gene3D" id="3.60.120.10">
    <property type="entry name" value="Anthranilate synthase"/>
    <property type="match status" value="1"/>
</dbReference>
<evidence type="ECO:0000256" key="3">
    <source>
        <dbReference type="ARBA" id="ARBA00005970"/>
    </source>
</evidence>
<dbReference type="InterPro" id="IPR010117">
    <property type="entry name" value="PabB_fungal"/>
</dbReference>
<evidence type="ECO:0000259" key="12">
    <source>
        <dbReference type="Pfam" id="PF04715"/>
    </source>
</evidence>
<dbReference type="BRENDA" id="2.6.1.85">
    <property type="organism ID" value="178"/>
</dbReference>
<dbReference type="GO" id="GO:0005737">
    <property type="term" value="C:cytoplasm"/>
    <property type="evidence" value="ECO:0007669"/>
    <property type="project" value="TreeGrafter"/>
</dbReference>
<accession>A0A060IGN1</accession>
<comment type="catalytic activity">
    <reaction evidence="1">
        <text>chorismate + L-glutamine = 4-amino-4-deoxychorismate + L-glutamate</text>
        <dbReference type="Rhea" id="RHEA:11672"/>
        <dbReference type="ChEBI" id="CHEBI:29748"/>
        <dbReference type="ChEBI" id="CHEBI:29985"/>
        <dbReference type="ChEBI" id="CHEBI:58359"/>
        <dbReference type="ChEBI" id="CHEBI:58406"/>
        <dbReference type="EC" id="2.6.1.85"/>
    </reaction>
</comment>
<feature type="domain" description="Chorismate-utilising enzyme C-terminal" evidence="11">
    <location>
        <begin position="449"/>
        <end position="720"/>
    </location>
</feature>
<dbReference type="PANTHER" id="PTHR11236">
    <property type="entry name" value="AMINOBENZOATE/ANTHRANILATE SYNTHASE"/>
    <property type="match status" value="1"/>
</dbReference>
<comment type="similarity">
    <text evidence="3">In the C-terminal section; belongs to the anthranilate synthase component I family.</text>
</comment>
<organism evidence="13">
    <name type="scientific">Agaricus bisporus</name>
    <name type="common">White button mushroom</name>
    <dbReference type="NCBI Taxonomy" id="5341"/>
    <lineage>
        <taxon>Eukaryota</taxon>
        <taxon>Fungi</taxon>
        <taxon>Dikarya</taxon>
        <taxon>Basidiomycota</taxon>
        <taxon>Agaricomycotina</taxon>
        <taxon>Agaricomycetes</taxon>
        <taxon>Agaricomycetidae</taxon>
        <taxon>Agaricales</taxon>
        <taxon>Agaricineae</taxon>
        <taxon>Agaricaceae</taxon>
        <taxon>Agaricus</taxon>
    </lineage>
</organism>
<sequence>MATVQPHVLLIDSYDSFAFNLAALVKKAIPDCTLHVIKNDSHTIQELLPSLSKFSAIVVGPGPGSPDIPTDIGVVCDIWKVANENLVPTFGVCLGQQSLGVENGATIHRLGTVKHGQVSVVKHTGTEIFAGLPDLKVVRYHSLHIRPKAGGEIEELAWSEDEDNGTIVMGVRHLSKPFWAVQYHPESILTDEGGLGIFRNFWKLASDWNTINRPHFRPQATLELSKSHVWPRVSKPYSANAANKTLGKVTFSTMEVPGLSVLRLCEFLGVNDESKRFVFLDSAAHPGQFSMIGCLNDDTAQFTHFVHENHIEESNAHSKVRHELGNKDVWTFFDEYREARKVVGGDRTVPFWGGFAGYLTYEAGFPPLGAGLKREDGHTAINHPDFNMVWVDRSIIVDIQNDKMWIQSLLPNDDAWIQETAQQISELPKGEIPVPTVAQGSSSVSFPDPEQYKTDVKRCQEFLFSGDSYELCLTGQTHITVPKEKTVPTWERYKILRGVNAAPHAGYLRLQPTTFLSCSPERFLSYSRSPGAVCELRPIKGTVRKMPHITREIAEEMLAGSRKEIAENLMIVDLIRHDLHNAVGENVVCSKFCGVEEYETLWQLVSVIEGSLPKDTPEDVDDSLGWEVLRRGLPPGSMTGAPKKRSVEILYNLEGFERGPYSGVFGYWCAGGGGDWSVTIRSVFLHDSEKNGDERWYVGAGGAITALSEPESELEETRVKLNGVLLGFGASS</sequence>
<evidence type="ECO:0000256" key="4">
    <source>
        <dbReference type="ARBA" id="ARBA00013139"/>
    </source>
</evidence>
<dbReference type="GO" id="GO:0000162">
    <property type="term" value="P:L-tryptophan biosynthetic process"/>
    <property type="evidence" value="ECO:0007669"/>
    <property type="project" value="TreeGrafter"/>
</dbReference>
<dbReference type="PRINTS" id="PR00097">
    <property type="entry name" value="ANTSNTHASEII"/>
</dbReference>
<dbReference type="EMBL" id="KJ609303">
    <property type="protein sequence ID" value="AIC33003.1"/>
    <property type="molecule type" value="Genomic_DNA"/>
</dbReference>
<dbReference type="InterPro" id="IPR015890">
    <property type="entry name" value="Chorismate_C"/>
</dbReference>
<dbReference type="InterPro" id="IPR019999">
    <property type="entry name" value="Anth_synth_I-like"/>
</dbReference>